<dbReference type="EMBL" id="KL363257">
    <property type="protein sequence ID" value="KFD50176.1"/>
    <property type="molecule type" value="Genomic_DNA"/>
</dbReference>
<dbReference type="InterPro" id="IPR022042">
    <property type="entry name" value="snRNA-activating_su3"/>
</dbReference>
<comment type="subcellular location">
    <subcellularLocation>
        <location evidence="1">Nucleus</location>
    </subcellularLocation>
</comment>
<dbReference type="GO" id="GO:0001006">
    <property type="term" value="F:RNA polymerase III type 3 promoter sequence-specific DNA binding"/>
    <property type="evidence" value="ECO:0007669"/>
    <property type="project" value="TreeGrafter"/>
</dbReference>
<organism evidence="11 13">
    <name type="scientific">Trichuris suis</name>
    <name type="common">pig whipworm</name>
    <dbReference type="NCBI Taxonomy" id="68888"/>
    <lineage>
        <taxon>Eukaryota</taxon>
        <taxon>Metazoa</taxon>
        <taxon>Ecdysozoa</taxon>
        <taxon>Nematoda</taxon>
        <taxon>Enoplea</taxon>
        <taxon>Dorylaimia</taxon>
        <taxon>Trichinellida</taxon>
        <taxon>Trichuridae</taxon>
        <taxon>Trichuris</taxon>
    </lineage>
</organism>
<evidence type="ECO:0000256" key="10">
    <source>
        <dbReference type="ARBA" id="ARBA00029606"/>
    </source>
</evidence>
<dbReference type="GO" id="GO:0005634">
    <property type="term" value="C:nucleus"/>
    <property type="evidence" value="ECO:0007669"/>
    <property type="project" value="UniProtKB-SubCell"/>
</dbReference>
<evidence type="ECO:0000256" key="3">
    <source>
        <dbReference type="ARBA" id="ARBA00013634"/>
    </source>
</evidence>
<dbReference type="Proteomes" id="UP000030758">
    <property type="component" value="Unassembled WGS sequence"/>
</dbReference>
<dbReference type="AlphaFoldDB" id="A0A085LYY0"/>
<evidence type="ECO:0000256" key="1">
    <source>
        <dbReference type="ARBA" id="ARBA00004123"/>
    </source>
</evidence>
<dbReference type="Pfam" id="PF12251">
    <property type="entry name" value="SNAPC3"/>
    <property type="match status" value="1"/>
</dbReference>
<dbReference type="GO" id="GO:0001046">
    <property type="term" value="F:core promoter sequence-specific DNA binding"/>
    <property type="evidence" value="ECO:0007669"/>
    <property type="project" value="TreeGrafter"/>
</dbReference>
<dbReference type="GO" id="GO:0019185">
    <property type="term" value="C:snRNA-activating protein complex"/>
    <property type="evidence" value="ECO:0007669"/>
    <property type="project" value="TreeGrafter"/>
</dbReference>
<keyword evidence="6" id="KW-0804">Transcription</keyword>
<dbReference type="EMBL" id="KL367488">
    <property type="protein sequence ID" value="KFD70425.1"/>
    <property type="molecule type" value="Genomic_DNA"/>
</dbReference>
<evidence type="ECO:0000256" key="4">
    <source>
        <dbReference type="ARBA" id="ARBA00023015"/>
    </source>
</evidence>
<dbReference type="OrthoDB" id="9972728at2759"/>
<keyword evidence="7" id="KW-0539">Nucleus</keyword>
<evidence type="ECO:0000313" key="12">
    <source>
        <dbReference type="EMBL" id="KFD70425.1"/>
    </source>
</evidence>
<dbReference type="PANTHER" id="PTHR13421">
    <property type="entry name" value="SNRNA-ACTIVATING PROTEIN COMPLEX SUBUNIT 3"/>
    <property type="match status" value="1"/>
</dbReference>
<comment type="function">
    <text evidence="8">Part of the SNAPc complex required for the transcription of both RNA polymerase II and III small-nuclear RNA genes. Binds to the proximal sequence element (PSE), a non-TATA-box basal promoter element common to these 2 types of genes. Recruits TBP and BRF2 to the U6 snRNA TATA box.</text>
</comment>
<proteinExistence type="inferred from homology"/>
<protein>
    <recommendedName>
        <fullName evidence="3">snRNA-activating protein complex subunit 3</fullName>
    </recommendedName>
    <alternativeName>
        <fullName evidence="10">Small nuclear RNA-activating complex polypeptide 3</fullName>
    </alternativeName>
</protein>
<accession>A0A085LYY0</accession>
<sequence length="384" mass="44297">MLRAEKQWPKSVKEIDVGKFAESAIEAAKGLSSLLNISSEKEAVKSLLNLDDNSAQLILDDMDVESLRCDADLATENKREKLNNPRLTTLKLLDKKPKSKYPIEPVGLRCWHSFFNESEGITSNEADFVAGTSPRVKAKESSEDDVVLTMLFYRPSNKPFNRKCYSRWKNSNFDCSFYVLGSQRLVEVRDNIFCPSDMAPLVELKPDSDLENIPIARDAFPGAFFYINQTFYNDLRQPHATDLSEPILSFLSRKHSNPACFRTAKMEETKFNQLKIRIGEPYVYVHQGHCEHLFVFSDIHLIHSSDPQDRSMYPLRTRKTNKHISRCNMCKQHFVDWKVELAVGDSPFQYNLLCKGCFKSFCLDENGEKVRDFALIPFYHRYTE</sequence>
<dbReference type="Proteomes" id="UP000030764">
    <property type="component" value="Unassembled WGS sequence"/>
</dbReference>
<evidence type="ECO:0000256" key="8">
    <source>
        <dbReference type="ARBA" id="ARBA00025193"/>
    </source>
</evidence>
<keyword evidence="4" id="KW-0805">Transcription regulation</keyword>
<dbReference type="GO" id="GO:0042796">
    <property type="term" value="P:snRNA transcription by RNA polymerase III"/>
    <property type="evidence" value="ECO:0007669"/>
    <property type="project" value="TreeGrafter"/>
</dbReference>
<dbReference type="GO" id="GO:0042795">
    <property type="term" value="P:snRNA transcription by RNA polymerase II"/>
    <property type="evidence" value="ECO:0007669"/>
    <property type="project" value="TreeGrafter"/>
</dbReference>
<name>A0A085LYY0_9BILA</name>
<dbReference type="GO" id="GO:0003681">
    <property type="term" value="F:bent DNA binding"/>
    <property type="evidence" value="ECO:0007669"/>
    <property type="project" value="TreeGrafter"/>
</dbReference>
<evidence type="ECO:0000313" key="11">
    <source>
        <dbReference type="EMBL" id="KFD50176.1"/>
    </source>
</evidence>
<comment type="similarity">
    <text evidence="2">Belongs to the SNAPC3/SRD2 family.</text>
</comment>
<evidence type="ECO:0000256" key="7">
    <source>
        <dbReference type="ARBA" id="ARBA00023242"/>
    </source>
</evidence>
<gene>
    <name evidence="11" type="ORF">M513_08921</name>
    <name evidence="12" type="ORF">M514_08921</name>
</gene>
<evidence type="ECO:0000256" key="9">
    <source>
        <dbReference type="ARBA" id="ARBA00025958"/>
    </source>
</evidence>
<evidence type="ECO:0000256" key="6">
    <source>
        <dbReference type="ARBA" id="ARBA00023163"/>
    </source>
</evidence>
<evidence type="ECO:0000256" key="2">
    <source>
        <dbReference type="ARBA" id="ARBA00010410"/>
    </source>
</evidence>
<dbReference type="PANTHER" id="PTHR13421:SF16">
    <property type="entry name" value="SNRNA-ACTIVATING PROTEIN COMPLEX SUBUNIT 3"/>
    <property type="match status" value="1"/>
</dbReference>
<reference evidence="11 13" key="1">
    <citation type="journal article" date="2014" name="Nat. Genet.">
        <title>Genome and transcriptome of the porcine whipworm Trichuris suis.</title>
        <authorList>
            <person name="Jex A.R."/>
            <person name="Nejsum P."/>
            <person name="Schwarz E.M."/>
            <person name="Hu L."/>
            <person name="Young N.D."/>
            <person name="Hall R.S."/>
            <person name="Korhonen P.K."/>
            <person name="Liao S."/>
            <person name="Thamsborg S."/>
            <person name="Xia J."/>
            <person name="Xu P."/>
            <person name="Wang S."/>
            <person name="Scheerlinck J.P."/>
            <person name="Hofmann A."/>
            <person name="Sternberg P.W."/>
            <person name="Wang J."/>
            <person name="Gasser R.B."/>
        </authorList>
    </citation>
    <scope>NUCLEOTIDE SEQUENCE [LARGE SCALE GENOMIC DNA]</scope>
    <source>
        <strain evidence="12">DCEP-RM93F</strain>
        <strain evidence="11">DCEP-RM93M</strain>
    </source>
</reference>
<keyword evidence="5" id="KW-0238">DNA-binding</keyword>
<evidence type="ECO:0000256" key="5">
    <source>
        <dbReference type="ARBA" id="ARBA00023125"/>
    </source>
</evidence>
<comment type="subunit">
    <text evidence="9">Part of the SNAPc complex composed of 5 subunits: SNAPC1, SNAPC2, SNAPC3, SNAPC4 and SNAPC5. SNAPC3 interacts with SNAPC1.</text>
</comment>
<keyword evidence="13" id="KW-1185">Reference proteome</keyword>
<dbReference type="GO" id="GO:0000978">
    <property type="term" value="F:RNA polymerase II cis-regulatory region sequence-specific DNA binding"/>
    <property type="evidence" value="ECO:0007669"/>
    <property type="project" value="TreeGrafter"/>
</dbReference>
<evidence type="ECO:0000313" key="13">
    <source>
        <dbReference type="Proteomes" id="UP000030764"/>
    </source>
</evidence>